<gene>
    <name evidence="3" type="ORF">DAPPUDRAFT_306722</name>
</gene>
<evidence type="ECO:0000313" key="4">
    <source>
        <dbReference type="Proteomes" id="UP000000305"/>
    </source>
</evidence>
<dbReference type="OrthoDB" id="6348342at2759"/>
<dbReference type="KEGG" id="dpx:DAPPUDRAFT_306722"/>
<dbReference type="HOGENOM" id="CLU_977480_0_0_1"/>
<sequence>MTCASPSALIQSMARGEIIAMVTMALMLFGLSALVNGANAENLFPTYPDDGNIEEEARYGVISLTGATSNSTLNLSGIVLLGMSLSAAVCIWAYTHNLLDSTSRGRSHLLKLSPSTSSLNYTLNLSGLLVLGLGVAAATMFWAHVTTLSDNKIKKLTVMNTPKTTRSLNDDGTESLSVMLSNMHRSFERAQVYEPACRQRIICEIGAGHKMPDTFPEKSFGHSVDSFFGSADAHKALTERLENHKRAKTYLMAWNEGKGGKVCKAAYDQCSMTKGSIEKFIQSSE</sequence>
<reference evidence="3 4" key="1">
    <citation type="journal article" date="2011" name="Science">
        <title>The ecoresponsive genome of Daphnia pulex.</title>
        <authorList>
            <person name="Colbourne J.K."/>
            <person name="Pfrender M.E."/>
            <person name="Gilbert D."/>
            <person name="Thomas W.K."/>
            <person name="Tucker A."/>
            <person name="Oakley T.H."/>
            <person name="Tokishita S."/>
            <person name="Aerts A."/>
            <person name="Arnold G.J."/>
            <person name="Basu M.K."/>
            <person name="Bauer D.J."/>
            <person name="Caceres C.E."/>
            <person name="Carmel L."/>
            <person name="Casola C."/>
            <person name="Choi J.H."/>
            <person name="Detter J.C."/>
            <person name="Dong Q."/>
            <person name="Dusheyko S."/>
            <person name="Eads B.D."/>
            <person name="Frohlich T."/>
            <person name="Geiler-Samerotte K.A."/>
            <person name="Gerlach D."/>
            <person name="Hatcher P."/>
            <person name="Jogdeo S."/>
            <person name="Krijgsveld J."/>
            <person name="Kriventseva E.V."/>
            <person name="Kultz D."/>
            <person name="Laforsch C."/>
            <person name="Lindquist E."/>
            <person name="Lopez J."/>
            <person name="Manak J.R."/>
            <person name="Muller J."/>
            <person name="Pangilinan J."/>
            <person name="Patwardhan R.P."/>
            <person name="Pitluck S."/>
            <person name="Pritham E.J."/>
            <person name="Rechtsteiner A."/>
            <person name="Rho M."/>
            <person name="Rogozin I.B."/>
            <person name="Sakarya O."/>
            <person name="Salamov A."/>
            <person name="Schaack S."/>
            <person name="Shapiro H."/>
            <person name="Shiga Y."/>
            <person name="Skalitzky C."/>
            <person name="Smith Z."/>
            <person name="Souvorov A."/>
            <person name="Sung W."/>
            <person name="Tang Z."/>
            <person name="Tsuchiya D."/>
            <person name="Tu H."/>
            <person name="Vos H."/>
            <person name="Wang M."/>
            <person name="Wolf Y.I."/>
            <person name="Yamagata H."/>
            <person name="Yamada T."/>
            <person name="Ye Y."/>
            <person name="Shaw J.R."/>
            <person name="Andrews J."/>
            <person name="Crease T.J."/>
            <person name="Tang H."/>
            <person name="Lucas S.M."/>
            <person name="Robertson H.M."/>
            <person name="Bork P."/>
            <person name="Koonin E.V."/>
            <person name="Zdobnov E.M."/>
            <person name="Grigoriev I.V."/>
            <person name="Lynch M."/>
            <person name="Boore J.L."/>
        </authorList>
    </citation>
    <scope>NUCLEOTIDE SEQUENCE [LARGE SCALE GENOMIC DNA]</scope>
</reference>
<evidence type="ECO:0000313" key="3">
    <source>
        <dbReference type="EMBL" id="EFX75532.1"/>
    </source>
</evidence>
<keyword evidence="1" id="KW-0812">Transmembrane</keyword>
<organism evidence="3 4">
    <name type="scientific">Daphnia pulex</name>
    <name type="common">Water flea</name>
    <dbReference type="NCBI Taxonomy" id="6669"/>
    <lineage>
        <taxon>Eukaryota</taxon>
        <taxon>Metazoa</taxon>
        <taxon>Ecdysozoa</taxon>
        <taxon>Arthropoda</taxon>
        <taxon>Crustacea</taxon>
        <taxon>Branchiopoda</taxon>
        <taxon>Diplostraca</taxon>
        <taxon>Cladocera</taxon>
        <taxon>Anomopoda</taxon>
        <taxon>Daphniidae</taxon>
        <taxon>Daphnia</taxon>
    </lineage>
</organism>
<keyword evidence="4" id="KW-1185">Reference proteome</keyword>
<dbReference type="InterPro" id="IPR006631">
    <property type="entry name" value="DM4_12"/>
</dbReference>
<dbReference type="InParanoid" id="E9GY37"/>
<dbReference type="Proteomes" id="UP000000305">
    <property type="component" value="Unassembled WGS sequence"/>
</dbReference>
<evidence type="ECO:0000256" key="1">
    <source>
        <dbReference type="SAM" id="Phobius"/>
    </source>
</evidence>
<keyword evidence="2" id="KW-0732">Signal</keyword>
<feature type="chain" id="PRO_5003237582" evidence="2">
    <location>
        <begin position="41"/>
        <end position="285"/>
    </location>
</feature>
<protein>
    <submittedName>
        <fullName evidence="3">Uncharacterized protein</fullName>
    </submittedName>
</protein>
<name>E9GY37_DAPPU</name>
<proteinExistence type="predicted"/>
<feature type="signal peptide" evidence="2">
    <location>
        <begin position="1"/>
        <end position="40"/>
    </location>
</feature>
<accession>E9GY37</accession>
<dbReference type="EMBL" id="GL732574">
    <property type="protein sequence ID" value="EFX75532.1"/>
    <property type="molecule type" value="Genomic_DNA"/>
</dbReference>
<dbReference type="AlphaFoldDB" id="E9GY37"/>
<feature type="transmembrane region" description="Helical" evidence="1">
    <location>
        <begin position="119"/>
        <end position="143"/>
    </location>
</feature>
<dbReference type="Pfam" id="PF07841">
    <property type="entry name" value="DM4_12"/>
    <property type="match status" value="1"/>
</dbReference>
<evidence type="ECO:0000256" key="2">
    <source>
        <dbReference type="SAM" id="SignalP"/>
    </source>
</evidence>
<feature type="transmembrane region" description="Helical" evidence="1">
    <location>
        <begin position="78"/>
        <end position="99"/>
    </location>
</feature>
<keyword evidence="1" id="KW-0472">Membrane</keyword>
<keyword evidence="1" id="KW-1133">Transmembrane helix</keyword>